<evidence type="ECO:0000313" key="8">
    <source>
        <dbReference type="Proteomes" id="UP000606870"/>
    </source>
</evidence>
<keyword evidence="8" id="KW-1185">Reference proteome</keyword>
<dbReference type="RefSeq" id="WP_186502323.1">
    <property type="nucleotide sequence ID" value="NZ_JACOGK010000005.1"/>
</dbReference>
<evidence type="ECO:0000256" key="3">
    <source>
        <dbReference type="ARBA" id="ARBA00023015"/>
    </source>
</evidence>
<keyword evidence="2" id="KW-0963">Cytoplasm</keyword>
<proteinExistence type="predicted"/>
<reference evidence="7 8" key="1">
    <citation type="submission" date="2020-08" db="EMBL/GenBank/DDBJ databases">
        <authorList>
            <person name="Liu C."/>
            <person name="Sun Q."/>
        </authorList>
    </citation>
    <scope>NUCLEOTIDE SEQUENCE [LARGE SCALE GENOMIC DNA]</scope>
    <source>
        <strain evidence="7 8">NSJ-59</strain>
    </source>
</reference>
<evidence type="ECO:0000256" key="1">
    <source>
        <dbReference type="ARBA" id="ARBA00004496"/>
    </source>
</evidence>
<protein>
    <submittedName>
        <fullName evidence="7">MarR family transcriptional regulator</fullName>
    </submittedName>
</protein>
<dbReference type="PRINTS" id="PR00598">
    <property type="entry name" value="HTHMARR"/>
</dbReference>
<keyword evidence="3" id="KW-0805">Transcription regulation</keyword>
<dbReference type="InterPro" id="IPR036390">
    <property type="entry name" value="WH_DNA-bd_sf"/>
</dbReference>
<dbReference type="Pfam" id="PF22381">
    <property type="entry name" value="Staph_reg_Sar_Rot"/>
    <property type="match status" value="1"/>
</dbReference>
<dbReference type="InterPro" id="IPR055166">
    <property type="entry name" value="Transc_reg_Sar_Rot_HTH"/>
</dbReference>
<keyword evidence="4" id="KW-0238">DNA-binding</keyword>
<evidence type="ECO:0000256" key="2">
    <source>
        <dbReference type="ARBA" id="ARBA00022490"/>
    </source>
</evidence>
<keyword evidence="5" id="KW-0804">Transcription</keyword>
<name>A0ABR6VG27_9FIRM</name>
<comment type="subcellular location">
    <subcellularLocation>
        <location evidence="1">Cytoplasm</location>
    </subcellularLocation>
</comment>
<gene>
    <name evidence="7" type="ORF">H8J70_02680</name>
</gene>
<dbReference type="Gene3D" id="1.10.10.10">
    <property type="entry name" value="Winged helix-like DNA-binding domain superfamily/Winged helix DNA-binding domain"/>
    <property type="match status" value="1"/>
</dbReference>
<evidence type="ECO:0000259" key="6">
    <source>
        <dbReference type="PROSITE" id="PS50995"/>
    </source>
</evidence>
<dbReference type="SMART" id="SM00347">
    <property type="entry name" value="HTH_MARR"/>
    <property type="match status" value="1"/>
</dbReference>
<feature type="domain" description="HTH marR-type" evidence="6">
    <location>
        <begin position="12"/>
        <end position="147"/>
    </location>
</feature>
<evidence type="ECO:0000256" key="4">
    <source>
        <dbReference type="ARBA" id="ARBA00023125"/>
    </source>
</evidence>
<evidence type="ECO:0000313" key="7">
    <source>
        <dbReference type="EMBL" id="MBC3536165.1"/>
    </source>
</evidence>
<sequence length="152" mass="17599">MTTKKYDPLLLQNQLCFPLYASARKIVAAYHPMLKKLGITYPQYITMMVLWEEKEISMHDLGQRLLLDSGTLTPVLKKLEAQGFIRRYRKQEDERLLMAALTEKGLALRDQAADIPHQMGCLLNRKGTLFSPEEMERLKKELYEIIDALTAK</sequence>
<accession>A0ABR6VG27</accession>
<dbReference type="EMBL" id="JACOGK010000005">
    <property type="protein sequence ID" value="MBC3536165.1"/>
    <property type="molecule type" value="Genomic_DNA"/>
</dbReference>
<comment type="caution">
    <text evidence="7">The sequence shown here is derived from an EMBL/GenBank/DDBJ whole genome shotgun (WGS) entry which is preliminary data.</text>
</comment>
<dbReference type="SUPFAM" id="SSF46785">
    <property type="entry name" value="Winged helix' DNA-binding domain"/>
    <property type="match status" value="1"/>
</dbReference>
<evidence type="ECO:0000256" key="5">
    <source>
        <dbReference type="ARBA" id="ARBA00023163"/>
    </source>
</evidence>
<organism evidence="7 8">
    <name type="scientific">Megasphaera hominis</name>
    <dbReference type="NCBI Taxonomy" id="159836"/>
    <lineage>
        <taxon>Bacteria</taxon>
        <taxon>Bacillati</taxon>
        <taxon>Bacillota</taxon>
        <taxon>Negativicutes</taxon>
        <taxon>Veillonellales</taxon>
        <taxon>Veillonellaceae</taxon>
        <taxon>Megasphaera</taxon>
    </lineage>
</organism>
<dbReference type="InterPro" id="IPR039422">
    <property type="entry name" value="MarR/SlyA-like"/>
</dbReference>
<dbReference type="Proteomes" id="UP000606870">
    <property type="component" value="Unassembled WGS sequence"/>
</dbReference>
<dbReference type="PANTHER" id="PTHR33164:SF5">
    <property type="entry name" value="ORGANIC HYDROPEROXIDE RESISTANCE TRANSCRIPTIONAL REGULATOR"/>
    <property type="match status" value="1"/>
</dbReference>
<dbReference type="InterPro" id="IPR036388">
    <property type="entry name" value="WH-like_DNA-bd_sf"/>
</dbReference>
<dbReference type="PROSITE" id="PS50995">
    <property type="entry name" value="HTH_MARR_2"/>
    <property type="match status" value="1"/>
</dbReference>
<dbReference type="InterPro" id="IPR000835">
    <property type="entry name" value="HTH_MarR-typ"/>
</dbReference>
<dbReference type="PANTHER" id="PTHR33164">
    <property type="entry name" value="TRANSCRIPTIONAL REGULATOR, MARR FAMILY"/>
    <property type="match status" value="1"/>
</dbReference>